<dbReference type="InterPro" id="IPR018060">
    <property type="entry name" value="HTH_AraC"/>
</dbReference>
<feature type="domain" description="HTH araC/xylS-type" evidence="3">
    <location>
        <begin position="220"/>
        <end position="317"/>
    </location>
</feature>
<dbReference type="GO" id="GO:0003700">
    <property type="term" value="F:DNA-binding transcription factor activity"/>
    <property type="evidence" value="ECO:0007669"/>
    <property type="project" value="InterPro"/>
</dbReference>
<dbReference type="PROSITE" id="PS01124">
    <property type="entry name" value="HTH_ARAC_FAMILY_2"/>
    <property type="match status" value="1"/>
</dbReference>
<gene>
    <name evidence="4" type="ORF">AMOL_0387</name>
    <name evidence="5" type="ORF">CPU12_03035</name>
</gene>
<dbReference type="Pfam" id="PF12833">
    <property type="entry name" value="HTH_18"/>
    <property type="match status" value="1"/>
</dbReference>
<dbReference type="AlphaFoldDB" id="A0A2G1DK20"/>
<dbReference type="PANTHER" id="PTHR47893">
    <property type="entry name" value="REGULATORY PROTEIN PCHR"/>
    <property type="match status" value="1"/>
</dbReference>
<name>A0A2G1DK20_9BACT</name>
<dbReference type="EMBL" id="CP032098">
    <property type="protein sequence ID" value="AXX91403.1"/>
    <property type="molecule type" value="Genomic_DNA"/>
</dbReference>
<evidence type="ECO:0000259" key="3">
    <source>
        <dbReference type="PROSITE" id="PS01124"/>
    </source>
</evidence>
<dbReference type="Proteomes" id="UP000221222">
    <property type="component" value="Unassembled WGS sequence"/>
</dbReference>
<dbReference type="SMART" id="SM00342">
    <property type="entry name" value="HTH_ARAC"/>
    <property type="match status" value="1"/>
</dbReference>
<accession>A0A2G1DK20</accession>
<keyword evidence="1" id="KW-0805">Transcription regulation</keyword>
<dbReference type="PANTHER" id="PTHR47893:SF1">
    <property type="entry name" value="REGULATORY PROTEIN PCHR"/>
    <property type="match status" value="1"/>
</dbReference>
<organism evidence="5 6">
    <name type="scientific">Malaciobacter molluscorum LMG 25693</name>
    <dbReference type="NCBI Taxonomy" id="870501"/>
    <lineage>
        <taxon>Bacteria</taxon>
        <taxon>Pseudomonadati</taxon>
        <taxon>Campylobacterota</taxon>
        <taxon>Epsilonproteobacteria</taxon>
        <taxon>Campylobacterales</taxon>
        <taxon>Arcobacteraceae</taxon>
        <taxon>Malaciobacter</taxon>
    </lineage>
</organism>
<evidence type="ECO:0000256" key="2">
    <source>
        <dbReference type="ARBA" id="ARBA00023163"/>
    </source>
</evidence>
<reference evidence="5 6" key="1">
    <citation type="submission" date="2017-09" db="EMBL/GenBank/DDBJ databases">
        <title>Arcobacter canalis sp. nov., a new species isolated from a water canal contaminated with urban sewage.</title>
        <authorList>
            <person name="Perez-Cataluna A."/>
            <person name="Salas-Masso N."/>
            <person name="Figueras M.J."/>
        </authorList>
    </citation>
    <scope>NUCLEOTIDE SEQUENCE [LARGE SCALE GENOMIC DNA]</scope>
    <source>
        <strain evidence="5 6">F98-3</strain>
    </source>
</reference>
<dbReference type="EMBL" id="NXFY01000003">
    <property type="protein sequence ID" value="PHO18848.1"/>
    <property type="molecule type" value="Genomic_DNA"/>
</dbReference>
<evidence type="ECO:0000313" key="6">
    <source>
        <dbReference type="Proteomes" id="UP000221222"/>
    </source>
</evidence>
<dbReference type="InterPro" id="IPR053142">
    <property type="entry name" value="PchR_regulatory_protein"/>
</dbReference>
<keyword evidence="2" id="KW-0804">Transcription</keyword>
<dbReference type="KEGG" id="amol:AMOL_0387"/>
<evidence type="ECO:0000256" key="1">
    <source>
        <dbReference type="ARBA" id="ARBA00023015"/>
    </source>
</evidence>
<dbReference type="GO" id="GO:0043565">
    <property type="term" value="F:sequence-specific DNA binding"/>
    <property type="evidence" value="ECO:0007669"/>
    <property type="project" value="InterPro"/>
</dbReference>
<evidence type="ECO:0000313" key="7">
    <source>
        <dbReference type="Proteomes" id="UP000262712"/>
    </source>
</evidence>
<dbReference type="RefSeq" id="WP_099341607.1">
    <property type="nucleotide sequence ID" value="NZ_CP032098.1"/>
</dbReference>
<keyword evidence="6" id="KW-1185">Reference proteome</keyword>
<sequence>MKNIEYKNLLNIEKKSINPFSRESLTAKVKKEFGNGNFYWHDFGNGIASSICNYKVKENSNINLSSDISGAVIIFNLSNDIKYIFDNEKNFVLEKNSFFLGLSSNQFKTQINLKKNLNYNSITIGIKEKLFLELAQKLNNLNSKMTESKNHNYSIMQGGLIDSIQLDMLNHINKNNKDESLLSNLNLESLCTKLIYYTLGKIMNPKDDPTLSIDKIESLKKAKDIILTQYHLQLSIKDIANKSATNECYLKKDFKQYYNMTIYQMLKEQRLKEAKKLLEKEISVKEVCLKVGYKHTGNFSKLFFDKFGISPSLYKKQYNY</sequence>
<dbReference type="Gene3D" id="1.10.10.60">
    <property type="entry name" value="Homeodomain-like"/>
    <property type="match status" value="1"/>
</dbReference>
<dbReference type="Proteomes" id="UP000262712">
    <property type="component" value="Chromosome"/>
</dbReference>
<reference evidence="4 7" key="2">
    <citation type="submission" date="2018-08" db="EMBL/GenBank/DDBJ databases">
        <title>Complete genome of the Arcobacter molluscorum type strain LMG 25693.</title>
        <authorList>
            <person name="Miller W.G."/>
            <person name="Yee E."/>
            <person name="Bono J.L."/>
        </authorList>
    </citation>
    <scope>NUCLEOTIDE SEQUENCE [LARGE SCALE GENOMIC DNA]</scope>
    <source>
        <strain evidence="4 7">CECT 7696</strain>
    </source>
</reference>
<evidence type="ECO:0000313" key="5">
    <source>
        <dbReference type="EMBL" id="PHO18848.1"/>
    </source>
</evidence>
<evidence type="ECO:0000313" key="4">
    <source>
        <dbReference type="EMBL" id="AXX91403.1"/>
    </source>
</evidence>
<protein>
    <submittedName>
        <fullName evidence="5">AraC family transcriptional regulator</fullName>
    </submittedName>
    <submittedName>
        <fullName evidence="4">Transcriptional regulator, AraC family</fullName>
    </submittedName>
</protein>
<proteinExistence type="predicted"/>
<dbReference type="InterPro" id="IPR009057">
    <property type="entry name" value="Homeodomain-like_sf"/>
</dbReference>
<dbReference type="SUPFAM" id="SSF46689">
    <property type="entry name" value="Homeodomain-like"/>
    <property type="match status" value="1"/>
</dbReference>